<dbReference type="Proteomes" id="UP001156498">
    <property type="component" value="Chromosome"/>
</dbReference>
<keyword evidence="2" id="KW-1185">Reference proteome</keyword>
<dbReference type="InterPro" id="IPR027417">
    <property type="entry name" value="P-loop_NTPase"/>
</dbReference>
<name>A0ABY6YTT6_9ACTN</name>
<evidence type="ECO:0000313" key="1">
    <source>
        <dbReference type="EMBL" id="WAE75516.1"/>
    </source>
</evidence>
<accession>A0ABY6YTT6</accession>
<proteinExistence type="predicted"/>
<evidence type="ECO:0000313" key="2">
    <source>
        <dbReference type="Proteomes" id="UP001156498"/>
    </source>
</evidence>
<dbReference type="EMBL" id="CP113264">
    <property type="protein sequence ID" value="WAE75516.1"/>
    <property type="molecule type" value="Genomic_DNA"/>
</dbReference>
<reference evidence="1 2" key="1">
    <citation type="journal article" date="2013" name="Int. J. Syst. Evol. Microbiol.">
        <title>Description of Streptomonospora sediminis sp. nov. and Streptomonospora nanhaiensis sp. nov., and reclassification of Nocardiopsis arabia Hozzein &amp; Goodfellow 2008 as Streptomonospora arabica comb. nov. and emended description of the genus Streptomonospora.</title>
        <authorList>
            <person name="Zhang D.F."/>
            <person name="Pan H.Q."/>
            <person name="He J."/>
            <person name="Zhang X.M."/>
            <person name="Zhang Y.G."/>
            <person name="Klenk H.P."/>
            <person name="Hu J.C."/>
            <person name="Li W.J."/>
        </authorList>
    </citation>
    <scope>NUCLEOTIDE SEQUENCE [LARGE SCALE GENOMIC DNA]</scope>
    <source>
        <strain evidence="1 2">12A09</strain>
    </source>
</reference>
<sequence length="80" mass="8836">MHSLKGLAFRCVAAIDINDGTLPFIKAVTSEAVDPLQYRTDLMAERCLLFVACTRAHDHPYVSCIREAQPLPGRGGHRLT</sequence>
<protein>
    <recommendedName>
        <fullName evidence="3">DNA helicase</fullName>
    </recommendedName>
</protein>
<evidence type="ECO:0008006" key="3">
    <source>
        <dbReference type="Google" id="ProtNLM"/>
    </source>
</evidence>
<dbReference type="SUPFAM" id="SSF52540">
    <property type="entry name" value="P-loop containing nucleoside triphosphate hydrolases"/>
    <property type="match status" value="1"/>
</dbReference>
<dbReference type="Gene3D" id="3.40.50.300">
    <property type="entry name" value="P-loop containing nucleotide triphosphate hydrolases"/>
    <property type="match status" value="1"/>
</dbReference>
<gene>
    <name evidence="1" type="ORF">OUQ99_10735</name>
</gene>
<organism evidence="1 2">
    <name type="scientific">Streptomonospora nanhaiensis</name>
    <dbReference type="NCBI Taxonomy" id="1323731"/>
    <lineage>
        <taxon>Bacteria</taxon>
        <taxon>Bacillati</taxon>
        <taxon>Actinomycetota</taxon>
        <taxon>Actinomycetes</taxon>
        <taxon>Streptosporangiales</taxon>
        <taxon>Nocardiopsidaceae</taxon>
        <taxon>Streptomonospora</taxon>
    </lineage>
</organism>